<dbReference type="RefSeq" id="WP_331214252.1">
    <property type="nucleotide sequence ID" value="NZ_JAZGQK010000008.1"/>
</dbReference>
<gene>
    <name evidence="1" type="ORF">V1633_11570</name>
</gene>
<reference evidence="1 2" key="1">
    <citation type="submission" date="2024-01" db="EMBL/GenBank/DDBJ databases">
        <title>Genome insights into Plantactinospora sonchi sp. nov.</title>
        <authorList>
            <person name="Wang L."/>
        </authorList>
    </citation>
    <scope>NUCLEOTIDE SEQUENCE [LARGE SCALE GENOMIC DNA]</scope>
    <source>
        <strain evidence="1 2">NEAU-QY2</strain>
    </source>
</reference>
<comment type="caution">
    <text evidence="1">The sequence shown here is derived from an EMBL/GenBank/DDBJ whole genome shotgun (WGS) entry which is preliminary data.</text>
</comment>
<dbReference type="Proteomes" id="UP001332243">
    <property type="component" value="Unassembled WGS sequence"/>
</dbReference>
<evidence type="ECO:0000313" key="2">
    <source>
        <dbReference type="Proteomes" id="UP001332243"/>
    </source>
</evidence>
<sequence length="48" mass="5761">MASLMHRIQMFLRSPQGRQFIARGQREMAKPANRQRLQRIVGRLRGRR</sequence>
<organism evidence="1 2">
    <name type="scientific">Plantactinospora sonchi</name>
    <dbReference type="NCBI Taxonomy" id="1544735"/>
    <lineage>
        <taxon>Bacteria</taxon>
        <taxon>Bacillati</taxon>
        <taxon>Actinomycetota</taxon>
        <taxon>Actinomycetes</taxon>
        <taxon>Micromonosporales</taxon>
        <taxon>Micromonosporaceae</taxon>
        <taxon>Plantactinospora</taxon>
    </lineage>
</organism>
<dbReference type="EMBL" id="JAZGQK010000008">
    <property type="protein sequence ID" value="MEE6259123.1"/>
    <property type="molecule type" value="Genomic_DNA"/>
</dbReference>
<proteinExistence type="predicted"/>
<protein>
    <submittedName>
        <fullName evidence="1">Uncharacterized protein</fullName>
    </submittedName>
</protein>
<keyword evidence="2" id="KW-1185">Reference proteome</keyword>
<accession>A0ABU7RRJ2</accession>
<name>A0ABU7RRJ2_9ACTN</name>
<evidence type="ECO:0000313" key="1">
    <source>
        <dbReference type="EMBL" id="MEE6259123.1"/>
    </source>
</evidence>